<comment type="caution">
    <text evidence="3">The sequence shown here is derived from an EMBL/GenBank/DDBJ whole genome shotgun (WGS) entry which is preliminary data.</text>
</comment>
<reference evidence="3" key="1">
    <citation type="submission" date="2022-10" db="EMBL/GenBank/DDBJ databases">
        <title>Fusarium specimens isolated from Avocado Roots.</title>
        <authorList>
            <person name="Stajich J."/>
            <person name="Roper C."/>
            <person name="Heimlech-Rivalta G."/>
        </authorList>
    </citation>
    <scope>NUCLEOTIDE SEQUENCE</scope>
    <source>
        <strain evidence="3">CF00143</strain>
    </source>
</reference>
<accession>A0A9W8PTS3</accession>
<organism evidence="3 4">
    <name type="scientific">Fusarium irregulare</name>
    <dbReference type="NCBI Taxonomy" id="2494466"/>
    <lineage>
        <taxon>Eukaryota</taxon>
        <taxon>Fungi</taxon>
        <taxon>Dikarya</taxon>
        <taxon>Ascomycota</taxon>
        <taxon>Pezizomycotina</taxon>
        <taxon>Sordariomycetes</taxon>
        <taxon>Hypocreomycetidae</taxon>
        <taxon>Hypocreales</taxon>
        <taxon>Nectriaceae</taxon>
        <taxon>Fusarium</taxon>
        <taxon>Fusarium incarnatum-equiseti species complex</taxon>
    </lineage>
</organism>
<sequence>MSERETDEPPSHEPATRQTSKEQLAAASSPALLYFGHILFQKEVSAEKEKLAALEKRVKCLQEAVASTGAEIAAWGNETTSLMEDLEYWNSKIAFLTEGQENVKHESVTIDLLEGLIASTKDKLARQWELNASLTEKNESFSKTEEELTRETSQVKANLSELLLLLEQVYRLEEKLTKDLKSEPGDAQEPTTNGLD</sequence>
<evidence type="ECO:0000256" key="1">
    <source>
        <dbReference type="SAM" id="Coils"/>
    </source>
</evidence>
<evidence type="ECO:0000256" key="2">
    <source>
        <dbReference type="SAM" id="MobiDB-lite"/>
    </source>
</evidence>
<protein>
    <submittedName>
        <fullName evidence="3">Uncharacterized protein</fullName>
    </submittedName>
</protein>
<dbReference type="Proteomes" id="UP001152130">
    <property type="component" value="Unassembled WGS sequence"/>
</dbReference>
<evidence type="ECO:0000313" key="3">
    <source>
        <dbReference type="EMBL" id="KAJ4015428.1"/>
    </source>
</evidence>
<feature type="coiled-coil region" evidence="1">
    <location>
        <begin position="44"/>
        <end position="71"/>
    </location>
</feature>
<keyword evidence="4" id="KW-1185">Reference proteome</keyword>
<dbReference type="OrthoDB" id="10457697at2759"/>
<dbReference type="AlphaFoldDB" id="A0A9W8PTS3"/>
<feature type="region of interest" description="Disordered" evidence="2">
    <location>
        <begin position="177"/>
        <end position="196"/>
    </location>
</feature>
<dbReference type="EMBL" id="JAPDHF010000007">
    <property type="protein sequence ID" value="KAJ4015428.1"/>
    <property type="molecule type" value="Genomic_DNA"/>
</dbReference>
<feature type="region of interest" description="Disordered" evidence="2">
    <location>
        <begin position="1"/>
        <end position="24"/>
    </location>
</feature>
<gene>
    <name evidence="3" type="ORF">NW766_005771</name>
</gene>
<proteinExistence type="predicted"/>
<name>A0A9W8PTS3_9HYPO</name>
<evidence type="ECO:0000313" key="4">
    <source>
        <dbReference type="Proteomes" id="UP001152130"/>
    </source>
</evidence>
<feature type="compositionally biased region" description="Basic and acidic residues" evidence="2">
    <location>
        <begin position="1"/>
        <end position="15"/>
    </location>
</feature>
<keyword evidence="1" id="KW-0175">Coiled coil</keyword>